<keyword evidence="1" id="KW-0862">Zinc</keyword>
<evidence type="ECO:0000313" key="3">
    <source>
        <dbReference type="EMBL" id="MFC6176231.1"/>
    </source>
</evidence>
<dbReference type="Proteomes" id="UP001596288">
    <property type="component" value="Unassembled WGS sequence"/>
</dbReference>
<organism evidence="3 4">
    <name type="scientific">Companilactobacillus huachuanensis</name>
    <dbReference type="NCBI Taxonomy" id="2559914"/>
    <lineage>
        <taxon>Bacteria</taxon>
        <taxon>Bacillati</taxon>
        <taxon>Bacillota</taxon>
        <taxon>Bacilli</taxon>
        <taxon>Lactobacillales</taxon>
        <taxon>Lactobacillaceae</taxon>
        <taxon>Companilactobacillus</taxon>
    </lineage>
</organism>
<gene>
    <name evidence="3" type="ORF">ACFQAV_05235</name>
</gene>
<evidence type="ECO:0000256" key="1">
    <source>
        <dbReference type="PROSITE-ProRule" id="PRU00325"/>
    </source>
</evidence>
<evidence type="ECO:0000259" key="2">
    <source>
        <dbReference type="PROSITE" id="PS50966"/>
    </source>
</evidence>
<dbReference type="Pfam" id="PF04434">
    <property type="entry name" value="SWIM"/>
    <property type="match status" value="1"/>
</dbReference>
<feature type="domain" description="SWIM-type" evidence="2">
    <location>
        <begin position="44"/>
        <end position="82"/>
    </location>
</feature>
<reference evidence="4" key="1">
    <citation type="journal article" date="2019" name="Int. J. Syst. Evol. Microbiol.">
        <title>The Global Catalogue of Microorganisms (GCM) 10K type strain sequencing project: providing services to taxonomists for standard genome sequencing and annotation.</title>
        <authorList>
            <consortium name="The Broad Institute Genomics Platform"/>
            <consortium name="The Broad Institute Genome Sequencing Center for Infectious Disease"/>
            <person name="Wu L."/>
            <person name="Ma J."/>
        </authorList>
    </citation>
    <scope>NUCLEOTIDE SEQUENCE [LARGE SCALE GENOMIC DNA]</scope>
    <source>
        <strain evidence="4">CCM 8927</strain>
    </source>
</reference>
<accession>A0ABW1RJG3</accession>
<keyword evidence="1" id="KW-0479">Metal-binding</keyword>
<dbReference type="InterPro" id="IPR007527">
    <property type="entry name" value="Znf_SWIM"/>
</dbReference>
<name>A0ABW1RJG3_9LACO</name>
<protein>
    <submittedName>
        <fullName evidence="3">SWIM zinc finger domain-containing protein</fullName>
    </submittedName>
</protein>
<dbReference type="RefSeq" id="WP_137611414.1">
    <property type="nucleotide sequence ID" value="NZ_BJDF01000009.1"/>
</dbReference>
<dbReference type="EMBL" id="JBHSSF010000012">
    <property type="protein sequence ID" value="MFC6176231.1"/>
    <property type="molecule type" value="Genomic_DNA"/>
</dbReference>
<evidence type="ECO:0000313" key="4">
    <source>
        <dbReference type="Proteomes" id="UP001596288"/>
    </source>
</evidence>
<comment type="caution">
    <text evidence="3">The sequence shown here is derived from an EMBL/GenBank/DDBJ whole genome shotgun (WGS) entry which is preliminary data.</text>
</comment>
<keyword evidence="1" id="KW-0863">Zinc-finger</keyword>
<sequence length="487" mass="57717">MNWEGLFVPRILESGYDYFEQGLVEEFLETKTEITAKVWGSEEYDVSIKIKNDKVVDADCDCPYAMDGKYCKHMAAVLYFTEEYQQEDDPSVDELVSKASEKDVRNFLTKVLKSDARLRNLFQSIVEPDNGDLSSYQQSVDAIIAEYADPSGFIDYYRADRFEDDMYGFIVDGVQLLIEDEDLKLAFSVINYVAKKLNYLDIDDSNGCIMRLVEECEQAWEQVIDQADLTFKKKMFAWFQENYDILSVFTDTFDNILSSNFDEKEFLKKKLVWTDKKFHDNQENRHSDYDVSKWGVYHVQVMKKLNLPDDEIEEFCLENDNYPDIRNLYIDDCIAKKDYQAAIDSLIKGKEQTKGLPGVMEKFSIRLKDIYKDQHRTEDYLNEMWEILTEYYSIDIDVYREYKQQFSDDEWVKQREKLFSKVQDEQDLERLYIEEDLYDQLLKLVLDESGLYGIEKYEQRLKKHYPKQVLHKYETEVQIMASHSGSR</sequence>
<proteinExistence type="predicted"/>
<dbReference type="PROSITE" id="PS50966">
    <property type="entry name" value="ZF_SWIM"/>
    <property type="match status" value="1"/>
</dbReference>
<keyword evidence="4" id="KW-1185">Reference proteome</keyword>